<evidence type="ECO:0000256" key="13">
    <source>
        <dbReference type="ARBA" id="ARBA00023268"/>
    </source>
</evidence>
<keyword evidence="12" id="KW-0275">Fatty acid biosynthesis</keyword>
<dbReference type="PANTHER" id="PTHR43775:SF7">
    <property type="entry name" value="FATTY ACID SYNTHASE"/>
    <property type="match status" value="1"/>
</dbReference>
<evidence type="ECO:0000256" key="6">
    <source>
        <dbReference type="ARBA" id="ARBA00022801"/>
    </source>
</evidence>
<evidence type="ECO:0000256" key="8">
    <source>
        <dbReference type="ARBA" id="ARBA00022857"/>
    </source>
</evidence>
<protein>
    <recommendedName>
        <fullName evidence="2">Fatty acid synthase</fullName>
        <ecNumber evidence="1">2.3.1.85</ecNumber>
    </recommendedName>
</protein>
<evidence type="ECO:0000256" key="14">
    <source>
        <dbReference type="ARBA" id="ARBA00044883"/>
    </source>
</evidence>
<dbReference type="Pfam" id="PF00109">
    <property type="entry name" value="ketoacyl-synt"/>
    <property type="match status" value="1"/>
</dbReference>
<dbReference type="Gene3D" id="3.40.47.10">
    <property type="match status" value="1"/>
</dbReference>
<dbReference type="GO" id="GO:0016787">
    <property type="term" value="F:hydrolase activity"/>
    <property type="evidence" value="ECO:0007669"/>
    <property type="project" value="UniProtKB-KW"/>
</dbReference>
<reference evidence="17 18" key="1">
    <citation type="journal article" date="2021" name="Elife">
        <title>Chloroplast acquisition without the gene transfer in kleptoplastic sea slugs, Plakobranchus ocellatus.</title>
        <authorList>
            <person name="Maeda T."/>
            <person name="Takahashi S."/>
            <person name="Yoshida T."/>
            <person name="Shimamura S."/>
            <person name="Takaki Y."/>
            <person name="Nagai Y."/>
            <person name="Toyoda A."/>
            <person name="Suzuki Y."/>
            <person name="Arimoto A."/>
            <person name="Ishii H."/>
            <person name="Satoh N."/>
            <person name="Nishiyama T."/>
            <person name="Hasebe M."/>
            <person name="Maruyama T."/>
            <person name="Minagawa J."/>
            <person name="Obokata J."/>
            <person name="Shigenobu S."/>
        </authorList>
    </citation>
    <scope>NUCLEOTIDE SEQUENCE [LARGE SCALE GENOMIC DNA]</scope>
</reference>
<dbReference type="Pfam" id="PF02801">
    <property type="entry name" value="Ketoacyl-synt_C"/>
    <property type="match status" value="1"/>
</dbReference>
<evidence type="ECO:0000256" key="10">
    <source>
        <dbReference type="ARBA" id="ARBA00023027"/>
    </source>
</evidence>
<keyword evidence="11" id="KW-0443">Lipid metabolism</keyword>
<dbReference type="SUPFAM" id="SSF53901">
    <property type="entry name" value="Thiolase-like"/>
    <property type="match status" value="1"/>
</dbReference>
<dbReference type="GO" id="GO:0006633">
    <property type="term" value="P:fatty acid biosynthetic process"/>
    <property type="evidence" value="ECO:0007669"/>
    <property type="project" value="UniProtKB-KW"/>
</dbReference>
<gene>
    <name evidence="17" type="ORF">PoB_007363600</name>
</gene>
<dbReference type="InterPro" id="IPR014031">
    <property type="entry name" value="Ketoacyl_synth_C"/>
</dbReference>
<keyword evidence="9" id="KW-0560">Oxidoreductase</keyword>
<dbReference type="InterPro" id="IPR016039">
    <property type="entry name" value="Thiolase-like"/>
</dbReference>
<feature type="domain" description="Ketosynthase family 3 (KS3)" evidence="16">
    <location>
        <begin position="16"/>
        <end position="425"/>
    </location>
</feature>
<evidence type="ECO:0000256" key="3">
    <source>
        <dbReference type="ARBA" id="ARBA00022450"/>
    </source>
</evidence>
<evidence type="ECO:0000256" key="4">
    <source>
        <dbReference type="ARBA" id="ARBA00022516"/>
    </source>
</evidence>
<name>A0AAV4DTG8_9GAST</name>
<keyword evidence="3" id="KW-0596">Phosphopantetheine</keyword>
<evidence type="ECO:0000256" key="5">
    <source>
        <dbReference type="ARBA" id="ARBA00022679"/>
    </source>
</evidence>
<dbReference type="Proteomes" id="UP000735302">
    <property type="component" value="Unassembled WGS sequence"/>
</dbReference>
<organism evidence="17 18">
    <name type="scientific">Plakobranchus ocellatus</name>
    <dbReference type="NCBI Taxonomy" id="259542"/>
    <lineage>
        <taxon>Eukaryota</taxon>
        <taxon>Metazoa</taxon>
        <taxon>Spiralia</taxon>
        <taxon>Lophotrochozoa</taxon>
        <taxon>Mollusca</taxon>
        <taxon>Gastropoda</taxon>
        <taxon>Heterobranchia</taxon>
        <taxon>Euthyneura</taxon>
        <taxon>Panpulmonata</taxon>
        <taxon>Sacoglossa</taxon>
        <taxon>Placobranchoidea</taxon>
        <taxon>Plakobranchidae</taxon>
        <taxon>Plakobranchus</taxon>
    </lineage>
</organism>
<keyword evidence="6" id="KW-0378">Hydrolase</keyword>
<dbReference type="GO" id="GO:0004315">
    <property type="term" value="F:3-oxoacyl-[acyl-carrier-protein] synthase activity"/>
    <property type="evidence" value="ECO:0007669"/>
    <property type="project" value="InterPro"/>
</dbReference>
<evidence type="ECO:0000256" key="9">
    <source>
        <dbReference type="ARBA" id="ARBA00023002"/>
    </source>
</evidence>
<evidence type="ECO:0000256" key="15">
    <source>
        <dbReference type="RuleBase" id="RU003694"/>
    </source>
</evidence>
<keyword evidence="13" id="KW-0511">Multifunctional enzyme</keyword>
<dbReference type="PANTHER" id="PTHR43775">
    <property type="entry name" value="FATTY ACID SYNTHASE"/>
    <property type="match status" value="1"/>
</dbReference>
<keyword evidence="10" id="KW-0520">NAD</keyword>
<dbReference type="EMBL" id="BLXT01008250">
    <property type="protein sequence ID" value="GFO47131.1"/>
    <property type="molecule type" value="Genomic_DNA"/>
</dbReference>
<evidence type="ECO:0000256" key="11">
    <source>
        <dbReference type="ARBA" id="ARBA00023098"/>
    </source>
</evidence>
<keyword evidence="4" id="KW-0444">Lipid biosynthesis</keyword>
<dbReference type="InterPro" id="IPR018201">
    <property type="entry name" value="Ketoacyl_synth_AS"/>
</dbReference>
<dbReference type="Pfam" id="PF16197">
    <property type="entry name" value="KAsynt_C_assoc"/>
    <property type="match status" value="1"/>
</dbReference>
<dbReference type="EC" id="2.3.1.85" evidence="1"/>
<keyword evidence="7" id="KW-0276">Fatty acid metabolism</keyword>
<dbReference type="InterPro" id="IPR050091">
    <property type="entry name" value="PKS_NRPS_Biosynth_Enz"/>
</dbReference>
<dbReference type="GO" id="GO:0004312">
    <property type="term" value="F:fatty acid synthase activity"/>
    <property type="evidence" value="ECO:0007669"/>
    <property type="project" value="UniProtKB-EC"/>
</dbReference>
<evidence type="ECO:0000313" key="17">
    <source>
        <dbReference type="EMBL" id="GFO47131.1"/>
    </source>
</evidence>
<evidence type="ECO:0000256" key="7">
    <source>
        <dbReference type="ARBA" id="ARBA00022832"/>
    </source>
</evidence>
<evidence type="ECO:0000259" key="16">
    <source>
        <dbReference type="PROSITE" id="PS52004"/>
    </source>
</evidence>
<dbReference type="SMART" id="SM00825">
    <property type="entry name" value="PKS_KS"/>
    <property type="match status" value="1"/>
</dbReference>
<dbReference type="InterPro" id="IPR032821">
    <property type="entry name" value="PKS_assoc"/>
</dbReference>
<evidence type="ECO:0000313" key="18">
    <source>
        <dbReference type="Proteomes" id="UP000735302"/>
    </source>
</evidence>
<proteinExistence type="inferred from homology"/>
<dbReference type="InterPro" id="IPR020841">
    <property type="entry name" value="PKS_Beta-ketoAc_synthase_dom"/>
</dbReference>
<dbReference type="Gene3D" id="3.30.70.3290">
    <property type="match status" value="1"/>
</dbReference>
<keyword evidence="8" id="KW-0521">NADP</keyword>
<dbReference type="PROSITE" id="PS00606">
    <property type="entry name" value="KS3_1"/>
    <property type="match status" value="1"/>
</dbReference>
<evidence type="ECO:0000256" key="2">
    <source>
        <dbReference type="ARBA" id="ARBA00018769"/>
    </source>
</evidence>
<dbReference type="CDD" id="cd00833">
    <property type="entry name" value="PKS"/>
    <property type="match status" value="1"/>
</dbReference>
<dbReference type="PROSITE" id="PS52004">
    <property type="entry name" value="KS3_2"/>
    <property type="match status" value="1"/>
</dbReference>
<dbReference type="AlphaFoldDB" id="A0AAV4DTG8"/>
<accession>A0AAV4DTG8</accession>
<comment type="caution">
    <text evidence="17">The sequence shown here is derived from an EMBL/GenBank/DDBJ whole genome shotgun (WGS) entry which is preliminary data.</text>
</comment>
<dbReference type="GO" id="GO:0016491">
    <property type="term" value="F:oxidoreductase activity"/>
    <property type="evidence" value="ECO:0007669"/>
    <property type="project" value="UniProtKB-KW"/>
</dbReference>
<dbReference type="InterPro" id="IPR014030">
    <property type="entry name" value="Ketoacyl_synth_N"/>
</dbReference>
<keyword evidence="5 15" id="KW-0808">Transferase</keyword>
<evidence type="ECO:0000256" key="1">
    <source>
        <dbReference type="ARBA" id="ARBA00012873"/>
    </source>
</evidence>
<comment type="similarity">
    <text evidence="15">Belongs to the thiolase-like superfamily. Beta-ketoacyl-ACP synthases family.</text>
</comment>
<sequence>MPGRMHYADIDFLAPENEVVISGMSGRFSESANLDEFYENLINHIDMITDDERRFPRGYNDIHISGKLKEIDKFDNQFFGQTAKYVEVMCPEMRMGMECAYEAIVDAGLSLELLRETRTGVYITNTIMDSYQAHHQDVHSMKGNVYIGNTNVMIASKIAFALGLNGPAVSLDTACSSSLFAMDAALRAIRTGVIDQAIVGGITCHLNPFQSGDFNVMPTLSQTHRRCKSFDASGDGFTRAEGGSYFLLQKKEDCRRSYGRIIHIRTNTDGKSETGFLAPWGWRHYEMLRDAYTEAKIDPRELSYLECHGTGTRVGDPQEILGLTTNNFVTKGRNKEWPLLIGSVKSNCGHCECASGSCSMTKILLSIKYGMIPANLHYKTPNPNIPALLDGTVKVVAENTPYDGGYIGINSFGLGGANAHVIIGDTDTRHHKNSPAGKEPRLFIYAARTQEGVNQILDFALQHSQSLELQALLTPSACTETYKMPVRCYAVLNGSKEIQETQVR</sequence>
<evidence type="ECO:0000256" key="12">
    <source>
        <dbReference type="ARBA" id="ARBA00023160"/>
    </source>
</evidence>
<comment type="catalytic activity">
    <reaction evidence="14">
        <text>acetyl-CoA + n malonyl-CoA + 2n NADPH + 2n H(+) = a long-chain fatty acid + (n+1) CoA + n CO2 + 2n NADP(+).</text>
        <dbReference type="EC" id="2.3.1.85"/>
    </reaction>
</comment>
<keyword evidence="18" id="KW-1185">Reference proteome</keyword>